<name>A0A7K4NE08_9ARCH</name>
<feature type="domain" description="Nudix hydrolase" evidence="1">
    <location>
        <begin position="25"/>
        <end position="150"/>
    </location>
</feature>
<dbReference type="PROSITE" id="PS51462">
    <property type="entry name" value="NUDIX"/>
    <property type="match status" value="1"/>
</dbReference>
<proteinExistence type="predicted"/>
<accession>A0A7K4NE08</accession>
<gene>
    <name evidence="2" type="ORF">HX802_02660</name>
</gene>
<dbReference type="AlphaFoldDB" id="A0A7K4NE08"/>
<dbReference type="Proteomes" id="UP000586694">
    <property type="component" value="Unassembled WGS sequence"/>
</dbReference>
<comment type="caution">
    <text evidence="2">The sequence shown here is derived from an EMBL/GenBank/DDBJ whole genome shotgun (WGS) entry which is preliminary data.</text>
</comment>
<evidence type="ECO:0000259" key="1">
    <source>
        <dbReference type="PROSITE" id="PS51462"/>
    </source>
</evidence>
<dbReference type="PANTHER" id="PTHR43736:SF1">
    <property type="entry name" value="DIHYDRONEOPTERIN TRIPHOSPHATE DIPHOSPHATASE"/>
    <property type="match status" value="1"/>
</dbReference>
<dbReference type="InterPro" id="IPR015797">
    <property type="entry name" value="NUDIX_hydrolase-like_dom_sf"/>
</dbReference>
<reference evidence="2 3" key="1">
    <citation type="journal article" date="2019" name="Environ. Microbiol.">
        <title>Genomics insights into ecotype formation of ammonia-oxidizing archaea in the deep ocean.</title>
        <authorList>
            <person name="Wang Y."/>
            <person name="Huang J.M."/>
            <person name="Cui G.J."/>
            <person name="Nunoura T."/>
            <person name="Takaki Y."/>
            <person name="Li W.L."/>
            <person name="Li J."/>
            <person name="Gao Z.M."/>
            <person name="Takai K."/>
            <person name="Zhang A.Q."/>
            <person name="Stepanauskas R."/>
        </authorList>
    </citation>
    <scope>NUCLEOTIDE SEQUENCE [LARGE SCALE GENOMIC DNA]</scope>
    <source>
        <strain evidence="2 3">L19b</strain>
    </source>
</reference>
<dbReference type="PANTHER" id="PTHR43736">
    <property type="entry name" value="ADP-RIBOSE PYROPHOSPHATASE"/>
    <property type="match status" value="1"/>
</dbReference>
<dbReference type="Pfam" id="PF00293">
    <property type="entry name" value="NUDIX"/>
    <property type="match status" value="1"/>
</dbReference>
<evidence type="ECO:0000313" key="2">
    <source>
        <dbReference type="EMBL" id="NWJ99547.1"/>
    </source>
</evidence>
<dbReference type="SUPFAM" id="SSF55811">
    <property type="entry name" value="Nudix"/>
    <property type="match status" value="1"/>
</dbReference>
<evidence type="ECO:0000313" key="3">
    <source>
        <dbReference type="Proteomes" id="UP000586694"/>
    </source>
</evidence>
<protein>
    <submittedName>
        <fullName evidence="2">NUDIX domain-containing protein</fullName>
    </submittedName>
</protein>
<organism evidence="2 3">
    <name type="scientific">Marine Group I thaumarchaeote</name>
    <dbReference type="NCBI Taxonomy" id="2511932"/>
    <lineage>
        <taxon>Archaea</taxon>
        <taxon>Nitrososphaerota</taxon>
        <taxon>Marine Group I</taxon>
    </lineage>
</organism>
<dbReference type="Gene3D" id="3.90.79.10">
    <property type="entry name" value="Nucleoside Triphosphate Pyrophosphohydrolase"/>
    <property type="match status" value="1"/>
</dbReference>
<dbReference type="InterPro" id="IPR000086">
    <property type="entry name" value="NUDIX_hydrolase_dom"/>
</dbReference>
<dbReference type="EMBL" id="JACASU010000021">
    <property type="protein sequence ID" value="NWJ99547.1"/>
    <property type="molecule type" value="Genomic_DNA"/>
</dbReference>
<sequence length="151" mass="17695">MGLKKGQTHSSSFKKSTENEYRIFRKHFVFSCVDILLIKDGSVLLTKRTINPHKGSWHLPGSIIRKNETMKQTVRRTAKKELNINVKIKKYIGTYENLNSFRHDISHGFLVSHISGKIKTDFQSIELRFFKKIPKNMVPHHKKMIKKFLKS</sequence>